<reference evidence="2 3" key="1">
    <citation type="submission" date="2023-07" db="EMBL/GenBank/DDBJ databases">
        <title>Genomic Encyclopedia of Type Strains, Phase IV (KMG-IV): sequencing the most valuable type-strain genomes for metagenomic binning, comparative biology and taxonomic classification.</title>
        <authorList>
            <person name="Goeker M."/>
        </authorList>
    </citation>
    <scope>NUCLEOTIDE SEQUENCE [LARGE SCALE GENOMIC DNA]</scope>
    <source>
        <strain evidence="2 3">DSM 17273</strain>
    </source>
</reference>
<comment type="caution">
    <text evidence="2">The sequence shown here is derived from an EMBL/GenBank/DDBJ whole genome shotgun (WGS) entry which is preliminary data.</text>
</comment>
<evidence type="ECO:0000313" key="2">
    <source>
        <dbReference type="EMBL" id="MDR6221603.1"/>
    </source>
</evidence>
<evidence type="ECO:0000313" key="3">
    <source>
        <dbReference type="Proteomes" id="UP001185015"/>
    </source>
</evidence>
<proteinExistence type="predicted"/>
<feature type="region of interest" description="Disordered" evidence="1">
    <location>
        <begin position="1"/>
        <end position="33"/>
    </location>
</feature>
<feature type="compositionally biased region" description="Basic and acidic residues" evidence="1">
    <location>
        <begin position="19"/>
        <end position="32"/>
    </location>
</feature>
<accession>A0AA90ZB09</accession>
<dbReference type="AlphaFoldDB" id="A0AA90ZB09"/>
<protein>
    <submittedName>
        <fullName evidence="2">Uncharacterized protein</fullName>
    </submittedName>
</protein>
<feature type="compositionally biased region" description="Basic residues" evidence="1">
    <location>
        <begin position="9"/>
        <end position="18"/>
    </location>
</feature>
<gene>
    <name evidence="2" type="ORF">J2750_000035</name>
</gene>
<dbReference type="EMBL" id="JAVDQI010000001">
    <property type="protein sequence ID" value="MDR6221603.1"/>
    <property type="molecule type" value="Genomic_DNA"/>
</dbReference>
<evidence type="ECO:0000256" key="1">
    <source>
        <dbReference type="SAM" id="MobiDB-lite"/>
    </source>
</evidence>
<dbReference type="Proteomes" id="UP001185015">
    <property type="component" value="Unassembled WGS sequence"/>
</dbReference>
<dbReference type="RefSeq" id="WP_270096579.1">
    <property type="nucleotide sequence ID" value="NZ_JAQFFK010000003.1"/>
</dbReference>
<keyword evidence="3" id="KW-1185">Reference proteome</keyword>
<name>A0AA90ZB09_9EURY</name>
<organism evidence="2 3">
    <name type="scientific">Methanococcoides alaskense</name>
    <dbReference type="NCBI Taxonomy" id="325778"/>
    <lineage>
        <taxon>Archaea</taxon>
        <taxon>Methanobacteriati</taxon>
        <taxon>Methanobacteriota</taxon>
        <taxon>Stenosarchaea group</taxon>
        <taxon>Methanomicrobia</taxon>
        <taxon>Methanosarcinales</taxon>
        <taxon>Methanosarcinaceae</taxon>
        <taxon>Methanococcoides</taxon>
    </lineage>
</organism>
<sequence length="296" mass="34766">MTKNERSPKKSKKSKNKKDHNDIEKAIRDSLKESSPVRTKELIEDIKKLGYGESTIYKHISEMNDISIIKYKKLKEFGIEETDGRAVYIMLKKAAKLKEHYESILKLLESENSIERNLTIKEIYEYYKNRGLNQFELDKLIIILNLTHENLDKNIVEILDVESINVLLSIFHECFIDKKIKPDNVAALLDTLKSLLKKFPKKQENHPDLRRNIIRLLGFYNDEAVIEQIKIDATNLEDPSSVENDYYFDFDSNIIEEQITALFNFEMELRKDGKVKPAGFINRIKYYSQKPQSQKK</sequence>